<dbReference type="KEGG" id="arev:RVR_8927"/>
<dbReference type="RefSeq" id="WP_202237375.1">
    <property type="nucleotide sequence ID" value="NZ_AP018365.1"/>
</dbReference>
<accession>A0A7U3UZD0</accession>
<evidence type="ECO:0008006" key="4">
    <source>
        <dbReference type="Google" id="ProtNLM"/>
    </source>
</evidence>
<evidence type="ECO:0000256" key="1">
    <source>
        <dbReference type="SAM" id="MobiDB-lite"/>
    </source>
</evidence>
<sequence>MNDTSQDGARADRTRGHDGERARDSERGHEGEQAHDGERARDSEQAHDGEQVRDGERARDRDRGPGRDGDSGPIREDGPERDRDADGRARNSRPRDGLGRPLPYGEQGVERQPEGIVRTADQTLEEAQRLLDDGKPFHAHEVLEDRWKTAPADERALWRALAQFAVGLTHAARGNARGAATLLERAARGLAPYRDRAPYGIDAAGLAGWAAARAAAPGAGGSTTAHTPADGPAAAASGAPPALRTGGPAA</sequence>
<feature type="region of interest" description="Disordered" evidence="1">
    <location>
        <begin position="1"/>
        <end position="116"/>
    </location>
</feature>
<reference evidence="2 3" key="1">
    <citation type="journal article" date="2010" name="J. Bacteriol.">
        <title>Biochemical characterization of a novel indole prenyltransferase from Streptomyces sp. SN-593.</title>
        <authorList>
            <person name="Takahashi S."/>
            <person name="Takagi H."/>
            <person name="Toyoda A."/>
            <person name="Uramoto M."/>
            <person name="Nogawa T."/>
            <person name="Ueki M."/>
            <person name="Sakaki Y."/>
            <person name="Osada H."/>
        </authorList>
    </citation>
    <scope>NUCLEOTIDE SEQUENCE [LARGE SCALE GENOMIC DNA]</scope>
    <source>
        <strain evidence="2 3">SN-593</strain>
    </source>
</reference>
<feature type="region of interest" description="Disordered" evidence="1">
    <location>
        <begin position="216"/>
        <end position="250"/>
    </location>
</feature>
<evidence type="ECO:0000313" key="2">
    <source>
        <dbReference type="EMBL" id="BBB01490.1"/>
    </source>
</evidence>
<protein>
    <recommendedName>
        <fullName evidence="4">DUF309 domain-containing protein</fullName>
    </recommendedName>
</protein>
<dbReference type="Gene3D" id="1.10.3450.10">
    <property type="entry name" value="TTHA0068-like"/>
    <property type="match status" value="1"/>
</dbReference>
<dbReference type="Pfam" id="PF03745">
    <property type="entry name" value="DUF309"/>
    <property type="match status" value="1"/>
</dbReference>
<reference evidence="2 3" key="2">
    <citation type="journal article" date="2011" name="J. Antibiot.">
        <title>Furaquinocins I and J: novel polyketide isoprenoid hybrid compounds from Streptomyces reveromyceticus SN-593.</title>
        <authorList>
            <person name="Panthee S."/>
            <person name="Takahashi S."/>
            <person name="Takagi H."/>
            <person name="Nogawa T."/>
            <person name="Oowada E."/>
            <person name="Uramoto M."/>
            <person name="Osada H."/>
        </authorList>
    </citation>
    <scope>NUCLEOTIDE SEQUENCE [LARGE SCALE GENOMIC DNA]</scope>
    <source>
        <strain evidence="2 3">SN-593</strain>
    </source>
</reference>
<organism evidence="2 3">
    <name type="scientific">Actinacidiphila reveromycinica</name>
    <dbReference type="NCBI Taxonomy" id="659352"/>
    <lineage>
        <taxon>Bacteria</taxon>
        <taxon>Bacillati</taxon>
        <taxon>Actinomycetota</taxon>
        <taxon>Actinomycetes</taxon>
        <taxon>Kitasatosporales</taxon>
        <taxon>Streptomycetaceae</taxon>
        <taxon>Actinacidiphila</taxon>
    </lineage>
</organism>
<dbReference type="InterPro" id="IPR005500">
    <property type="entry name" value="DUF309"/>
</dbReference>
<gene>
    <name evidence="2" type="ORF">RVR_8927</name>
</gene>
<feature type="compositionally biased region" description="Basic and acidic residues" evidence="1">
    <location>
        <begin position="9"/>
        <end position="98"/>
    </location>
</feature>
<dbReference type="InterPro" id="IPR023203">
    <property type="entry name" value="TTHA0068_sf"/>
</dbReference>
<dbReference type="PANTHER" id="PTHR34796:SF1">
    <property type="entry name" value="EXPRESSED PROTEIN"/>
    <property type="match status" value="1"/>
</dbReference>
<dbReference type="Proteomes" id="UP000595703">
    <property type="component" value="Chromosome"/>
</dbReference>
<reference evidence="2 3" key="3">
    <citation type="journal article" date="2011" name="Nat. Chem. Biol.">
        <title>Reveromycin A biosynthesis uses RevG and RevJ for stereospecific spiroacetal formation.</title>
        <authorList>
            <person name="Takahashi S."/>
            <person name="Toyoda A."/>
            <person name="Sekiyama Y."/>
            <person name="Takagi H."/>
            <person name="Nogawa T."/>
            <person name="Uramoto M."/>
            <person name="Suzuki R."/>
            <person name="Koshino H."/>
            <person name="Kumano T."/>
            <person name="Panthee S."/>
            <person name="Dairi T."/>
            <person name="Ishikawa J."/>
            <person name="Ikeda H."/>
            <person name="Sakaki Y."/>
            <person name="Osada H."/>
        </authorList>
    </citation>
    <scope>NUCLEOTIDE SEQUENCE [LARGE SCALE GENOMIC DNA]</scope>
    <source>
        <strain evidence="2 3">SN-593</strain>
    </source>
</reference>
<dbReference type="SUPFAM" id="SSF140663">
    <property type="entry name" value="TTHA0068-like"/>
    <property type="match status" value="1"/>
</dbReference>
<feature type="compositionally biased region" description="Low complexity" evidence="1">
    <location>
        <begin position="216"/>
        <end position="242"/>
    </location>
</feature>
<dbReference type="AlphaFoldDB" id="A0A7U3UZD0"/>
<reference evidence="2 3" key="4">
    <citation type="journal article" date="2020" name="Sci. Rep.">
        <title>beta-carboline chemical signals induce reveromycin production through a LuxR family regulator in Streptomyces sp. SN-593.</title>
        <authorList>
            <person name="Panthee S."/>
            <person name="Kito N."/>
            <person name="Hayashi T."/>
            <person name="Shimizu T."/>
            <person name="Ishikawa J."/>
            <person name="Hamamoto H."/>
            <person name="Osada H."/>
            <person name="Takahashi S."/>
        </authorList>
    </citation>
    <scope>NUCLEOTIDE SEQUENCE [LARGE SCALE GENOMIC DNA]</scope>
    <source>
        <strain evidence="2 3">SN-593</strain>
    </source>
</reference>
<dbReference type="EMBL" id="AP018365">
    <property type="protein sequence ID" value="BBB01490.1"/>
    <property type="molecule type" value="Genomic_DNA"/>
</dbReference>
<name>A0A7U3UZD0_9ACTN</name>
<dbReference type="PANTHER" id="PTHR34796">
    <property type="entry name" value="EXPRESSED PROTEIN"/>
    <property type="match status" value="1"/>
</dbReference>
<keyword evidence="3" id="KW-1185">Reference proteome</keyword>
<evidence type="ECO:0000313" key="3">
    <source>
        <dbReference type="Proteomes" id="UP000595703"/>
    </source>
</evidence>
<proteinExistence type="predicted"/>